<dbReference type="GO" id="GO:0003824">
    <property type="term" value="F:catalytic activity"/>
    <property type="evidence" value="ECO:0007669"/>
    <property type="project" value="InterPro"/>
</dbReference>
<gene>
    <name evidence="2" type="primary">gatA</name>
    <name evidence="2" type="ordered locus">TTX_0005</name>
</gene>
<name>G4RQ46_THETK</name>
<dbReference type="InterPro" id="IPR020556">
    <property type="entry name" value="Amidase_CS"/>
</dbReference>
<dbReference type="InterPro" id="IPR036928">
    <property type="entry name" value="AS_sf"/>
</dbReference>
<evidence type="ECO:0000313" key="3">
    <source>
        <dbReference type="Proteomes" id="UP000002654"/>
    </source>
</evidence>
<dbReference type="PANTHER" id="PTHR11895:SF67">
    <property type="entry name" value="AMIDASE DOMAIN-CONTAINING PROTEIN"/>
    <property type="match status" value="1"/>
</dbReference>
<dbReference type="PROSITE" id="PS00571">
    <property type="entry name" value="AMIDASES"/>
    <property type="match status" value="1"/>
</dbReference>
<dbReference type="Proteomes" id="UP000002654">
    <property type="component" value="Chromosome"/>
</dbReference>
<dbReference type="STRING" id="768679.TTX_0005"/>
<feature type="domain" description="Amidase" evidence="1">
    <location>
        <begin position="22"/>
        <end position="397"/>
    </location>
</feature>
<evidence type="ECO:0000313" key="2">
    <source>
        <dbReference type="EMBL" id="CCC80683.1"/>
    </source>
</evidence>
<dbReference type="EMBL" id="FN869859">
    <property type="protein sequence ID" value="CCC80683.1"/>
    <property type="molecule type" value="Genomic_DNA"/>
</dbReference>
<dbReference type="InterPro" id="IPR023631">
    <property type="entry name" value="Amidase_dom"/>
</dbReference>
<dbReference type="AlphaFoldDB" id="G4RQ46"/>
<dbReference type="HOGENOM" id="CLU_009600_0_3_2"/>
<protein>
    <submittedName>
        <fullName evidence="2">Asp-tRNAAsn/Glu-tRNAGln amidotransferase A subunit</fullName>
    </submittedName>
</protein>
<dbReference type="PATRIC" id="fig|768679.9.peg.5"/>
<evidence type="ECO:0000259" key="1">
    <source>
        <dbReference type="Pfam" id="PF01425"/>
    </source>
</evidence>
<accession>G4RQ46</accession>
<dbReference type="Pfam" id="PF01425">
    <property type="entry name" value="Amidase"/>
    <property type="match status" value="1"/>
</dbReference>
<dbReference type="PANTHER" id="PTHR11895">
    <property type="entry name" value="TRANSAMIDASE"/>
    <property type="match status" value="1"/>
</dbReference>
<organism evidence="2 3">
    <name type="scientific">Thermoproteus tenax (strain ATCC 35583 / DSM 2078 / JCM 9277 / NBRC 100435 / Kra 1)</name>
    <dbReference type="NCBI Taxonomy" id="768679"/>
    <lineage>
        <taxon>Archaea</taxon>
        <taxon>Thermoproteota</taxon>
        <taxon>Thermoprotei</taxon>
        <taxon>Thermoproteales</taxon>
        <taxon>Thermoproteaceae</taxon>
        <taxon>Thermoproteus</taxon>
    </lineage>
</organism>
<dbReference type="PaxDb" id="768679-TTX_0005"/>
<keyword evidence="3" id="KW-1185">Reference proteome</keyword>
<reference evidence="2 3" key="1">
    <citation type="journal article" date="2011" name="PLoS ONE">
        <title>The complete genome sequence of Thermoproteus tenax: a physiologically versatile member of the Crenarchaeota.</title>
        <authorList>
            <person name="Siebers B."/>
            <person name="Zaparty M."/>
            <person name="Raddatz G."/>
            <person name="Tjaden B."/>
            <person name="Albers S.V."/>
            <person name="Bell S.D."/>
            <person name="Blombach F."/>
            <person name="Kletzin A."/>
            <person name="Kyrpides N."/>
            <person name="Lanz C."/>
            <person name="Plagens A."/>
            <person name="Rampp M."/>
            <person name="Rosinus A."/>
            <person name="von Jan M."/>
            <person name="Makarova K.S."/>
            <person name="Klenk H.P."/>
            <person name="Schuster S.C."/>
            <person name="Hensel R."/>
        </authorList>
    </citation>
    <scope>NUCLEOTIDE SEQUENCE [LARGE SCALE GENOMIC DNA]</scope>
    <source>
        <strain evidence="3">ATCC 35583 / DSM 2078 / JCM 9277 / NBRC 100435 / Kra 1</strain>
    </source>
</reference>
<sequence>MIKEIVDKARADPDYVVRTALESLKRAEGQKYNYFLALDRDLPKRAERASLLRSGRRLLGVVVAVKDNIDVAGLPTTNGAPYAREVPELTAPIVTALEEEGALVLGKTNMHELALGATNVNPHFGPTLNPRDPSRITGGSSGGSAGAVALGIAHIALGTDTGGSVRIPASLCGVVGYKPPYGALSLEGVRPLAPSLDHLGFFTSTVKDLVYLMSVLRGLRAEPPPRFRFGILKGIAEPDEYVEKAFWRAVAKLESAGGERWEVEVNARKFSYARAAILLAEAASVNWGYLRRHEPEMGRDVATLLKVGASLPAVAYLRALEIQREAKSYFNSLLKRYDVLVTPTTAIAAPPVEEANTIAIRPKLLAYTELFNLAGLPAISVPAPAPHLPVGVQLVSSDEERLLSIASKYEEA</sequence>
<dbReference type="GeneID" id="11263010"/>
<dbReference type="KEGG" id="ttn:TTX_0005"/>
<proteinExistence type="predicted"/>
<dbReference type="eggNOG" id="arCOG01717">
    <property type="taxonomic scope" value="Archaea"/>
</dbReference>
<dbReference type="RefSeq" id="WP_014125941.1">
    <property type="nucleotide sequence ID" value="NC_016070.1"/>
</dbReference>
<dbReference type="Gene3D" id="3.90.1300.10">
    <property type="entry name" value="Amidase signature (AS) domain"/>
    <property type="match status" value="1"/>
</dbReference>
<dbReference type="OrthoDB" id="7931at2157"/>
<dbReference type="InterPro" id="IPR000120">
    <property type="entry name" value="Amidase"/>
</dbReference>
<dbReference type="SUPFAM" id="SSF75304">
    <property type="entry name" value="Amidase signature (AS) enzymes"/>
    <property type="match status" value="1"/>
</dbReference>